<dbReference type="EMBL" id="CP001472">
    <property type="protein sequence ID" value="ACO34172.1"/>
    <property type="molecule type" value="Genomic_DNA"/>
</dbReference>
<feature type="domain" description="Transcription regulator PadR N-terminal" evidence="1">
    <location>
        <begin position="33"/>
        <end position="106"/>
    </location>
</feature>
<reference evidence="2 3" key="1">
    <citation type="journal article" date="2009" name="Appl. Environ. Microbiol.">
        <title>Three genomes from the phylum Acidobacteria provide insight into the lifestyles of these microorganisms in soils.</title>
        <authorList>
            <person name="Ward N.L."/>
            <person name="Challacombe J.F."/>
            <person name="Janssen P.H."/>
            <person name="Henrissat B."/>
            <person name="Coutinho P.M."/>
            <person name="Wu M."/>
            <person name="Xie G."/>
            <person name="Haft D.H."/>
            <person name="Sait M."/>
            <person name="Badger J."/>
            <person name="Barabote R.D."/>
            <person name="Bradley B."/>
            <person name="Brettin T.S."/>
            <person name="Brinkac L.M."/>
            <person name="Bruce D."/>
            <person name="Creasy T."/>
            <person name="Daugherty S.C."/>
            <person name="Davidsen T.M."/>
            <person name="DeBoy R.T."/>
            <person name="Detter J.C."/>
            <person name="Dodson R.J."/>
            <person name="Durkin A.S."/>
            <person name="Ganapathy A."/>
            <person name="Gwinn-Giglio M."/>
            <person name="Han C.S."/>
            <person name="Khouri H."/>
            <person name="Kiss H."/>
            <person name="Kothari S.P."/>
            <person name="Madupu R."/>
            <person name="Nelson K.E."/>
            <person name="Nelson W.C."/>
            <person name="Paulsen I."/>
            <person name="Penn K."/>
            <person name="Ren Q."/>
            <person name="Rosovitz M.J."/>
            <person name="Selengut J.D."/>
            <person name="Shrivastava S."/>
            <person name="Sullivan S.A."/>
            <person name="Tapia R."/>
            <person name="Thompson L.S."/>
            <person name="Watkins K.L."/>
            <person name="Yang Q."/>
            <person name="Yu C."/>
            <person name="Zafar N."/>
            <person name="Zhou L."/>
            <person name="Kuske C.R."/>
        </authorList>
    </citation>
    <scope>NUCLEOTIDE SEQUENCE [LARGE SCALE GENOMIC DNA]</scope>
    <source>
        <strain evidence="3">ATCC 51196 / DSM 11244 / BCRC 80197 / JCM 7670 / NBRC 15755 / NCIMB 13165 / 161</strain>
    </source>
</reference>
<dbReference type="Pfam" id="PF03551">
    <property type="entry name" value="PadR"/>
    <property type="match status" value="1"/>
</dbReference>
<dbReference type="PANTHER" id="PTHR33169:SF14">
    <property type="entry name" value="TRANSCRIPTIONAL REGULATOR RV3488"/>
    <property type="match status" value="1"/>
</dbReference>
<keyword evidence="3" id="KW-1185">Reference proteome</keyword>
<dbReference type="NCBIfam" id="TIGR03433">
    <property type="entry name" value="padR_acidobact"/>
    <property type="match status" value="1"/>
</dbReference>
<dbReference type="STRING" id="240015.ACP_3516"/>
<organism evidence="2 3">
    <name type="scientific">Acidobacterium capsulatum (strain ATCC 51196 / DSM 11244 / BCRC 80197 / JCM 7670 / NBRC 15755 / NCIMB 13165 / 161)</name>
    <dbReference type="NCBI Taxonomy" id="240015"/>
    <lineage>
        <taxon>Bacteria</taxon>
        <taxon>Pseudomonadati</taxon>
        <taxon>Acidobacteriota</taxon>
        <taxon>Terriglobia</taxon>
        <taxon>Terriglobales</taxon>
        <taxon>Acidobacteriaceae</taxon>
        <taxon>Acidobacterium</taxon>
    </lineage>
</organism>
<dbReference type="SUPFAM" id="SSF46785">
    <property type="entry name" value="Winged helix' DNA-binding domain"/>
    <property type="match status" value="1"/>
</dbReference>
<gene>
    <name evidence="2" type="ordered locus">ACP_3516</name>
</gene>
<sequence length="127" mass="14532">MTHLDNHNEQALRSVSMSDQNTDVIQGTLDMLILKTLSLQPLHGFGIARRVEQVTQGVFKVNPGSLLTALQRLERSGWLESEWRQTENSRRAKFYRLTRAGKKQLEIETADWTRRSSAIARLLREGA</sequence>
<proteinExistence type="predicted"/>
<dbReference type="InterPro" id="IPR005149">
    <property type="entry name" value="Tscrpt_reg_PadR_N"/>
</dbReference>
<accession>C1F744</accession>
<dbReference type="InterPro" id="IPR036388">
    <property type="entry name" value="WH-like_DNA-bd_sf"/>
</dbReference>
<evidence type="ECO:0000313" key="3">
    <source>
        <dbReference type="Proteomes" id="UP000002207"/>
    </source>
</evidence>
<name>C1F744_ACIC5</name>
<dbReference type="KEGG" id="aca:ACP_3516"/>
<dbReference type="HOGENOM" id="CLU_063440_3_3_0"/>
<dbReference type="AlphaFoldDB" id="C1F744"/>
<protein>
    <submittedName>
        <fullName evidence="2">Transcriptional regulator, PadR family</fullName>
    </submittedName>
</protein>
<dbReference type="InterPro" id="IPR052509">
    <property type="entry name" value="Metal_resp_DNA-bind_regulator"/>
</dbReference>
<dbReference type="InParanoid" id="C1F744"/>
<dbReference type="InterPro" id="IPR017799">
    <property type="entry name" value="Tscrpt_reg_PadR_acidobac-type"/>
</dbReference>
<dbReference type="Gene3D" id="1.10.10.10">
    <property type="entry name" value="Winged helix-like DNA-binding domain superfamily/Winged helix DNA-binding domain"/>
    <property type="match status" value="1"/>
</dbReference>
<dbReference type="Proteomes" id="UP000002207">
    <property type="component" value="Chromosome"/>
</dbReference>
<evidence type="ECO:0000259" key="1">
    <source>
        <dbReference type="Pfam" id="PF03551"/>
    </source>
</evidence>
<dbReference type="InterPro" id="IPR036390">
    <property type="entry name" value="WH_DNA-bd_sf"/>
</dbReference>
<dbReference type="eggNOG" id="COG1695">
    <property type="taxonomic scope" value="Bacteria"/>
</dbReference>
<evidence type="ECO:0000313" key="2">
    <source>
        <dbReference type="EMBL" id="ACO34172.1"/>
    </source>
</evidence>
<dbReference type="PANTHER" id="PTHR33169">
    <property type="entry name" value="PADR-FAMILY TRANSCRIPTIONAL REGULATOR"/>
    <property type="match status" value="1"/>
</dbReference>